<keyword evidence="7" id="KW-0067">ATP-binding</keyword>
<accession>A0AAV9HZZ9</accession>
<dbReference type="Pfam" id="PF01909">
    <property type="entry name" value="NTP_transf_2"/>
    <property type="match status" value="1"/>
</dbReference>
<dbReference type="InterPro" id="IPR005135">
    <property type="entry name" value="Endo/exonuclease/phosphatase"/>
</dbReference>
<dbReference type="EC" id="2.7.7.19" evidence="3"/>
<keyword evidence="15" id="KW-1185">Reference proteome</keyword>
<keyword evidence="4" id="KW-0507">mRNA processing</keyword>
<dbReference type="PANTHER" id="PTHR10682:SF23">
    <property type="entry name" value="POLYNUCLEOTIDE ADENYLYLTRANSFERASE"/>
    <property type="match status" value="1"/>
</dbReference>
<feature type="domain" description="Endonuclease/exonuclease/phosphatase" evidence="11">
    <location>
        <begin position="243"/>
        <end position="521"/>
    </location>
</feature>
<dbReference type="Pfam" id="PF04457">
    <property type="entry name" value="MJ1316"/>
    <property type="match status" value="1"/>
</dbReference>
<feature type="compositionally biased region" description="Basic and acidic residues" evidence="9">
    <location>
        <begin position="1085"/>
        <end position="1097"/>
    </location>
</feature>
<dbReference type="GO" id="GO:0005634">
    <property type="term" value="C:nucleus"/>
    <property type="evidence" value="ECO:0007669"/>
    <property type="project" value="UniProtKB-SubCell"/>
</dbReference>
<dbReference type="GO" id="GO:1990817">
    <property type="term" value="F:poly(A) RNA polymerase activity"/>
    <property type="evidence" value="ECO:0007669"/>
    <property type="project" value="UniProtKB-EC"/>
</dbReference>
<dbReference type="GO" id="GO:0005524">
    <property type="term" value="F:ATP binding"/>
    <property type="evidence" value="ECO:0007669"/>
    <property type="project" value="UniProtKB-KW"/>
</dbReference>
<dbReference type="GO" id="GO:0031123">
    <property type="term" value="P:RNA 3'-end processing"/>
    <property type="evidence" value="ECO:0007669"/>
    <property type="project" value="InterPro"/>
</dbReference>
<gene>
    <name evidence="14" type="ORF">QBC42DRAFT_336478</name>
</gene>
<evidence type="ECO:0000313" key="15">
    <source>
        <dbReference type="Proteomes" id="UP001321749"/>
    </source>
</evidence>
<evidence type="ECO:0000256" key="1">
    <source>
        <dbReference type="ARBA" id="ARBA00004123"/>
    </source>
</evidence>
<dbReference type="SUPFAM" id="SSF81631">
    <property type="entry name" value="PAP/OAS1 substrate-binding domain"/>
    <property type="match status" value="1"/>
</dbReference>
<dbReference type="Gene3D" id="3.30.460.10">
    <property type="entry name" value="Beta Polymerase, domain 2"/>
    <property type="match status" value="1"/>
</dbReference>
<dbReference type="Gene3D" id="3.60.10.10">
    <property type="entry name" value="Endonuclease/exonuclease/phosphatase"/>
    <property type="match status" value="1"/>
</dbReference>
<feature type="compositionally biased region" description="Acidic residues" evidence="9">
    <location>
        <begin position="1045"/>
        <end position="1084"/>
    </location>
</feature>
<feature type="domain" description="Polymerase nucleotidyl transferase" evidence="10">
    <location>
        <begin position="622"/>
        <end position="648"/>
    </location>
</feature>
<feature type="domain" description="Poly(A) polymerase central" evidence="13">
    <location>
        <begin position="747"/>
        <end position="814"/>
    </location>
</feature>
<evidence type="ECO:0000256" key="7">
    <source>
        <dbReference type="ARBA" id="ARBA00022840"/>
    </source>
</evidence>
<evidence type="ECO:0000256" key="6">
    <source>
        <dbReference type="ARBA" id="ARBA00022741"/>
    </source>
</evidence>
<dbReference type="GO" id="GO:0003723">
    <property type="term" value="F:RNA binding"/>
    <property type="evidence" value="ECO:0007669"/>
    <property type="project" value="InterPro"/>
</dbReference>
<name>A0AAV9HZZ9_9PEZI</name>
<evidence type="ECO:0000259" key="12">
    <source>
        <dbReference type="Pfam" id="PF04457"/>
    </source>
</evidence>
<dbReference type="InterPro" id="IPR011068">
    <property type="entry name" value="NuclTrfase_I-like_C"/>
</dbReference>
<dbReference type="GO" id="GO:0016874">
    <property type="term" value="F:ligase activity"/>
    <property type="evidence" value="ECO:0007669"/>
    <property type="project" value="UniProtKB-KW"/>
</dbReference>
<evidence type="ECO:0000256" key="3">
    <source>
        <dbReference type="ARBA" id="ARBA00012388"/>
    </source>
</evidence>
<comment type="similarity">
    <text evidence="2">Belongs to the poly(A) polymerase family.</text>
</comment>
<dbReference type="Proteomes" id="UP001321749">
    <property type="component" value="Unassembled WGS sequence"/>
</dbReference>
<dbReference type="SUPFAM" id="SSF55003">
    <property type="entry name" value="PAP/Archaeal CCA-adding enzyme, C-terminal domain"/>
    <property type="match status" value="1"/>
</dbReference>
<dbReference type="Pfam" id="PF13563">
    <property type="entry name" value="2_5_RNA_ligase2"/>
    <property type="match status" value="1"/>
</dbReference>
<dbReference type="SUPFAM" id="SSF56219">
    <property type="entry name" value="DNase I-like"/>
    <property type="match status" value="1"/>
</dbReference>
<dbReference type="AlphaFoldDB" id="A0AAV9HZZ9"/>
<comment type="subcellular location">
    <subcellularLocation>
        <location evidence="1">Nucleus</location>
    </subcellularLocation>
</comment>
<dbReference type="Gene3D" id="1.10.1410.10">
    <property type="match status" value="1"/>
</dbReference>
<feature type="domain" description="MJ1316 RNA cyclic group end recognition" evidence="12">
    <location>
        <begin position="1131"/>
        <end position="1201"/>
    </location>
</feature>
<evidence type="ECO:0000256" key="9">
    <source>
        <dbReference type="SAM" id="MobiDB-lite"/>
    </source>
</evidence>
<dbReference type="CDD" id="cd09080">
    <property type="entry name" value="TDP2"/>
    <property type="match status" value="1"/>
</dbReference>
<keyword evidence="14" id="KW-0436">Ligase</keyword>
<keyword evidence="8" id="KW-0539">Nucleus</keyword>
<evidence type="ECO:0000256" key="8">
    <source>
        <dbReference type="ARBA" id="ARBA00023242"/>
    </source>
</evidence>
<evidence type="ECO:0000259" key="11">
    <source>
        <dbReference type="Pfam" id="PF03372"/>
    </source>
</evidence>
<organism evidence="14 15">
    <name type="scientific">Cladorrhinum samala</name>
    <dbReference type="NCBI Taxonomy" id="585594"/>
    <lineage>
        <taxon>Eukaryota</taxon>
        <taxon>Fungi</taxon>
        <taxon>Dikarya</taxon>
        <taxon>Ascomycota</taxon>
        <taxon>Pezizomycotina</taxon>
        <taxon>Sordariomycetes</taxon>
        <taxon>Sordariomycetidae</taxon>
        <taxon>Sordariales</taxon>
        <taxon>Podosporaceae</taxon>
        <taxon>Cladorrhinum</taxon>
    </lineage>
</organism>
<dbReference type="InterPro" id="IPR009097">
    <property type="entry name" value="Cyclic_Pdiesterase"/>
</dbReference>
<proteinExistence type="inferred from homology"/>
<evidence type="ECO:0000256" key="4">
    <source>
        <dbReference type="ARBA" id="ARBA00022664"/>
    </source>
</evidence>
<dbReference type="InterPro" id="IPR043519">
    <property type="entry name" value="NT_sf"/>
</dbReference>
<dbReference type="InterPro" id="IPR007012">
    <property type="entry name" value="PolA_pol_cen_dom"/>
</dbReference>
<reference evidence="14" key="2">
    <citation type="submission" date="2023-06" db="EMBL/GenBank/DDBJ databases">
        <authorList>
            <consortium name="Lawrence Berkeley National Laboratory"/>
            <person name="Mondo S.J."/>
            <person name="Hensen N."/>
            <person name="Bonometti L."/>
            <person name="Westerberg I."/>
            <person name="Brannstrom I.O."/>
            <person name="Guillou S."/>
            <person name="Cros-Aarteil S."/>
            <person name="Calhoun S."/>
            <person name="Haridas S."/>
            <person name="Kuo A."/>
            <person name="Pangilinan J."/>
            <person name="Riley R."/>
            <person name="Labutti K."/>
            <person name="Andreopoulos B."/>
            <person name="Lipzen A."/>
            <person name="Chen C."/>
            <person name="Yanf M."/>
            <person name="Daum C."/>
            <person name="Ng V."/>
            <person name="Clum A."/>
            <person name="Steindorff A."/>
            <person name="Ohm R."/>
            <person name="Martin F."/>
            <person name="Silar P."/>
            <person name="Natvig D."/>
            <person name="Lalanne C."/>
            <person name="Gautier V."/>
            <person name="Ament-Velasquez S.L."/>
            <person name="Kruys A."/>
            <person name="Hutchinson M.I."/>
            <person name="Powell A.J."/>
            <person name="Barry K."/>
            <person name="Miller A.N."/>
            <person name="Grigoriev I.V."/>
            <person name="Debuchy R."/>
            <person name="Gladieux P."/>
            <person name="Thoren M.H."/>
            <person name="Johannesson H."/>
        </authorList>
    </citation>
    <scope>NUCLEOTIDE SEQUENCE</scope>
    <source>
        <strain evidence="14">PSN324</strain>
    </source>
</reference>
<keyword evidence="5" id="KW-0808">Transferase</keyword>
<dbReference type="Gene3D" id="3.90.1140.10">
    <property type="entry name" value="Cyclic phosphodiesterase"/>
    <property type="match status" value="1"/>
</dbReference>
<dbReference type="Pfam" id="PF03372">
    <property type="entry name" value="Exo_endo_phos"/>
    <property type="match status" value="1"/>
</dbReference>
<evidence type="ECO:0000313" key="14">
    <source>
        <dbReference type="EMBL" id="KAK4465264.1"/>
    </source>
</evidence>
<dbReference type="GO" id="GO:0006397">
    <property type="term" value="P:mRNA processing"/>
    <property type="evidence" value="ECO:0007669"/>
    <property type="project" value="UniProtKB-KW"/>
</dbReference>
<dbReference type="Pfam" id="PF04928">
    <property type="entry name" value="PAP_central"/>
    <property type="match status" value="1"/>
</dbReference>
<keyword evidence="6" id="KW-0547">Nucleotide-binding</keyword>
<dbReference type="PANTHER" id="PTHR10682">
    <property type="entry name" value="POLY A POLYMERASE"/>
    <property type="match status" value="1"/>
</dbReference>
<evidence type="ECO:0000259" key="13">
    <source>
        <dbReference type="Pfam" id="PF04928"/>
    </source>
</evidence>
<evidence type="ECO:0000256" key="5">
    <source>
        <dbReference type="ARBA" id="ARBA00022679"/>
    </source>
</evidence>
<evidence type="ECO:0000256" key="2">
    <source>
        <dbReference type="ARBA" id="ARBA00010912"/>
    </source>
</evidence>
<dbReference type="InterPro" id="IPR036691">
    <property type="entry name" value="Endo/exonu/phosph_ase_sf"/>
</dbReference>
<sequence>MASADTQFSLTSHDTALALIPPPHLWPRIDRLRSLYDKAYLKWPPHINLLYPFVSPSSLLSLPSVSPSAAFSLSLDSTGVFEHKHSNTLYLTTASSRDQLRELRRSILNALKSQAGGQQFVPHMTVAQTEETSSSAHKFLLEKMSNIPSISWEVSELSILIRERDPHSNDFAMKLWGTINISTGEITQKANAAAFYTPSEEDQESQPQRSYYFDEETHLWVSYKSSDLDSDSSQQTESLKISSWNVLAEFLYPPSEIRYPHLIKNILSQEAEADVLVLQEVTDSFLSFLLSHEEIRETYPFSTHGPPDQEDVDPLPSFLGVVVLSKRKFDWEYVSFARKHKGAVVVRFDDLKAVLAAVHLSHGLTDGAVASKKGDIKRLVGYLDKDCFKGWACVVAGDFNITTSREGIKSAVERGTVSENAVVHLKSLDGIFEDAGFEDAWKATEHGKAVDGGEMGTTWNPVVNGIAKAMAGSGGNVWPQRYDRVLVRGEGRLKIRGFNQFGFLKGPTGEQGSEETFPSDHWGVRCVLEMGDFVEEEAPPVAIVQELSEEVMKLVVPVALQEVEGRLAENGSVGKCLADLGVIPDEEEKATRKEAFDLLKTVILATSATGGANPKSIPAVVVVPVGSYALGIWTSSSDIDVLVIGPFTAHTFFSLASKRLRKAANQGVRILRRVRANTGTMLEIDVSGIRMDLQYCPATSVAERWPQVLQSPASDPVWSLPSQTLNKLKAIRDINIIRRTIPCLDSFGLAHRLIKTWAKSRGIYSARFGYLSGIQISILLTRVYKLLPGSPNSTSVETLLATFFAHYAAFPFSTHLVFDPTFHTSRIPYTRVPSREPLAILGYFPPMLNTATSASLPSVRTLTHEFQLAHELLSSPSTTWDTFLSSPQTPFLTQFKSYIHLSLSYWSLSPSKGLSYLGWFESRCVALLVDLSRRCPQLQARIWPARFIESSELSNPDEDTVQGRAYRGCYLIGLDKLDPDLPKDQLRTALSALRNVLPRFEESIKGDTKYFDPSTKWFAASLVSQSDISKMDLVLDRSEWAEQNAGEEEEEEEEEDSDDEDGRVGGEDEDGGEEGESYDDEERDGDDRLEGESWEAAKRRRRSRKREEKLAAGKKGVVALADLRTDKTKKFRTAQDVINRVRWDASMDSGDYLVGYEDRFLGAQEKELDEWKGEQTDEEFIPQHRILYFKRKSDGRIVWDRRTRWDEVFDHHQGQS</sequence>
<dbReference type="EMBL" id="MU864941">
    <property type="protein sequence ID" value="KAK4465264.1"/>
    <property type="molecule type" value="Genomic_DNA"/>
</dbReference>
<evidence type="ECO:0000259" key="10">
    <source>
        <dbReference type="Pfam" id="PF01909"/>
    </source>
</evidence>
<comment type="caution">
    <text evidence="14">The sequence shown here is derived from an EMBL/GenBank/DDBJ whole genome shotgun (WGS) entry which is preliminary data.</text>
</comment>
<feature type="region of interest" description="Disordered" evidence="9">
    <location>
        <begin position="1041"/>
        <end position="1097"/>
    </location>
</feature>
<dbReference type="SUPFAM" id="SSF81301">
    <property type="entry name" value="Nucleotidyltransferase"/>
    <property type="match status" value="1"/>
</dbReference>
<dbReference type="SUPFAM" id="SSF55144">
    <property type="entry name" value="LigT-like"/>
    <property type="match status" value="1"/>
</dbReference>
<reference evidence="14" key="1">
    <citation type="journal article" date="2023" name="Mol. Phylogenet. Evol.">
        <title>Genome-scale phylogeny and comparative genomics of the fungal order Sordariales.</title>
        <authorList>
            <person name="Hensen N."/>
            <person name="Bonometti L."/>
            <person name="Westerberg I."/>
            <person name="Brannstrom I.O."/>
            <person name="Guillou S."/>
            <person name="Cros-Aarteil S."/>
            <person name="Calhoun S."/>
            <person name="Haridas S."/>
            <person name="Kuo A."/>
            <person name="Mondo S."/>
            <person name="Pangilinan J."/>
            <person name="Riley R."/>
            <person name="LaButti K."/>
            <person name="Andreopoulos B."/>
            <person name="Lipzen A."/>
            <person name="Chen C."/>
            <person name="Yan M."/>
            <person name="Daum C."/>
            <person name="Ng V."/>
            <person name="Clum A."/>
            <person name="Steindorff A."/>
            <person name="Ohm R.A."/>
            <person name="Martin F."/>
            <person name="Silar P."/>
            <person name="Natvig D.O."/>
            <person name="Lalanne C."/>
            <person name="Gautier V."/>
            <person name="Ament-Velasquez S.L."/>
            <person name="Kruys A."/>
            <person name="Hutchinson M.I."/>
            <person name="Powell A.J."/>
            <person name="Barry K."/>
            <person name="Miller A.N."/>
            <person name="Grigoriev I.V."/>
            <person name="Debuchy R."/>
            <person name="Gladieux P."/>
            <person name="Hiltunen Thoren M."/>
            <person name="Johannesson H."/>
        </authorList>
    </citation>
    <scope>NUCLEOTIDE SEQUENCE</scope>
    <source>
        <strain evidence="14">PSN324</strain>
    </source>
</reference>
<dbReference type="InterPro" id="IPR002934">
    <property type="entry name" value="Polymerase_NTP_transf_dom"/>
</dbReference>
<protein>
    <recommendedName>
        <fullName evidence="3">polynucleotide adenylyltransferase</fullName>
        <ecNumber evidence="3">2.7.7.19</ecNumber>
    </recommendedName>
</protein>
<dbReference type="InterPro" id="IPR040459">
    <property type="entry name" value="MJ1316"/>
</dbReference>